<dbReference type="EMBL" id="SRLO01001272">
    <property type="protein sequence ID" value="TNN39522.1"/>
    <property type="molecule type" value="Genomic_DNA"/>
</dbReference>
<dbReference type="Proteomes" id="UP000314294">
    <property type="component" value="Unassembled WGS sequence"/>
</dbReference>
<dbReference type="AlphaFoldDB" id="A0A4Z2FGK8"/>
<organism evidence="1 2">
    <name type="scientific">Liparis tanakae</name>
    <name type="common">Tanaka's snailfish</name>
    <dbReference type="NCBI Taxonomy" id="230148"/>
    <lineage>
        <taxon>Eukaryota</taxon>
        <taxon>Metazoa</taxon>
        <taxon>Chordata</taxon>
        <taxon>Craniata</taxon>
        <taxon>Vertebrata</taxon>
        <taxon>Euteleostomi</taxon>
        <taxon>Actinopterygii</taxon>
        <taxon>Neopterygii</taxon>
        <taxon>Teleostei</taxon>
        <taxon>Neoteleostei</taxon>
        <taxon>Acanthomorphata</taxon>
        <taxon>Eupercaria</taxon>
        <taxon>Perciformes</taxon>
        <taxon>Cottioidei</taxon>
        <taxon>Cottales</taxon>
        <taxon>Liparidae</taxon>
        <taxon>Liparis</taxon>
    </lineage>
</organism>
<keyword evidence="2" id="KW-1185">Reference proteome</keyword>
<sequence>MTSLDLANDNGEILDELFGSYPSVAAFLSDEVIIPVHSTAVEDPEDVLDFSYDIDGIVIEVGSLQAIKARIPYLKMPAIRPYHLHGQFSYLKKHLVLSELSGEAYKCVQLMLGVTIAHVADGYFLDLSLLPKDIENPDRRLADQSWVKEASLRHMQNIQKGFVVKIQGLSVKDKCRPTIQKNSPSNLKNMNVLEKDQDFIMGLLDSAIRDASEDSFFRVLITLQKFGMKSERGLEIDELVDQHLILKTTIHVACNVGAKDPDILLMWARNGIEQMSRSDGTLYTALGIHETVNFQTVLDNHANRLSRALKVTVMDFPVLFVQLYVDSPHIHVKSPFKHPVTGTIVTCGLSHPQYANALEARATNYLDHMQDLSSKMICPFHLRLEYVLFLEDIAYPKCVEPSWFFVEEHLLQFFEENPVVLPYRLGPYNQGVLVILSKVMDFLVQSLSKLHVGHRNRGGYEPSWKAFQLELALEELFYGHPLSVSDVPYSVSLGTSSSDTKSLAYWRGFIGLAR</sequence>
<dbReference type="OrthoDB" id="8541140at2759"/>
<name>A0A4Z2FGK8_9TELE</name>
<comment type="caution">
    <text evidence="1">The sequence shown here is derived from an EMBL/GenBank/DDBJ whole genome shotgun (WGS) entry which is preliminary data.</text>
</comment>
<reference evidence="1 2" key="1">
    <citation type="submission" date="2019-03" db="EMBL/GenBank/DDBJ databases">
        <title>First draft genome of Liparis tanakae, snailfish: a comprehensive survey of snailfish specific genes.</title>
        <authorList>
            <person name="Kim W."/>
            <person name="Song I."/>
            <person name="Jeong J.-H."/>
            <person name="Kim D."/>
            <person name="Kim S."/>
            <person name="Ryu S."/>
            <person name="Song J.Y."/>
            <person name="Lee S.K."/>
        </authorList>
    </citation>
    <scope>NUCLEOTIDE SEQUENCE [LARGE SCALE GENOMIC DNA]</scope>
    <source>
        <tissue evidence="1">Muscle</tissue>
    </source>
</reference>
<evidence type="ECO:0000313" key="2">
    <source>
        <dbReference type="Proteomes" id="UP000314294"/>
    </source>
</evidence>
<proteinExistence type="predicted"/>
<protein>
    <submittedName>
        <fullName evidence="1">Uncharacterized protein</fullName>
    </submittedName>
</protein>
<accession>A0A4Z2FGK8</accession>
<gene>
    <name evidence="1" type="ORF">EYF80_050298</name>
</gene>
<evidence type="ECO:0000313" key="1">
    <source>
        <dbReference type="EMBL" id="TNN39522.1"/>
    </source>
</evidence>